<dbReference type="InterPro" id="IPR029071">
    <property type="entry name" value="Ubiquitin-like_domsf"/>
</dbReference>
<reference evidence="4" key="1">
    <citation type="submission" date="2023-07" db="EMBL/GenBank/DDBJ databases">
        <authorList>
            <consortium name="AG Swart"/>
            <person name="Singh M."/>
            <person name="Singh A."/>
            <person name="Seah K."/>
            <person name="Emmerich C."/>
        </authorList>
    </citation>
    <scope>NUCLEOTIDE SEQUENCE</scope>
    <source>
        <strain evidence="4">DP1</strain>
    </source>
</reference>
<dbReference type="Gene3D" id="3.10.20.90">
    <property type="entry name" value="Phosphatidylinositol 3-kinase Catalytic Subunit, Chain A, domain 1"/>
    <property type="match status" value="1"/>
</dbReference>
<evidence type="ECO:0000259" key="3">
    <source>
        <dbReference type="PROSITE" id="PS51468"/>
    </source>
</evidence>
<dbReference type="InterPro" id="IPR000626">
    <property type="entry name" value="Ubiquitin-like_dom"/>
</dbReference>
<dbReference type="Pfam" id="PF08487">
    <property type="entry name" value="VIT"/>
    <property type="match status" value="1"/>
</dbReference>
<dbReference type="EMBL" id="CAMPGE010027455">
    <property type="protein sequence ID" value="CAI2385082.1"/>
    <property type="molecule type" value="Genomic_DNA"/>
</dbReference>
<dbReference type="PANTHER" id="PTHR45737:SF6">
    <property type="entry name" value="VON WILLEBRAND FACTOR A DOMAIN-CONTAINING PROTEIN 5A"/>
    <property type="match status" value="1"/>
</dbReference>
<gene>
    <name evidence="4" type="ORF">ECRASSUSDP1_LOCUS26624</name>
</gene>
<dbReference type="InterPro" id="IPR013694">
    <property type="entry name" value="VIT"/>
</dbReference>
<name>A0AAD1Y8U4_EUPCR</name>
<evidence type="ECO:0000313" key="4">
    <source>
        <dbReference type="EMBL" id="CAI2385082.1"/>
    </source>
</evidence>
<dbReference type="PROSITE" id="PS51468">
    <property type="entry name" value="VIT"/>
    <property type="match status" value="1"/>
</dbReference>
<dbReference type="SMART" id="SM00327">
    <property type="entry name" value="VWA"/>
    <property type="match status" value="1"/>
</dbReference>
<feature type="domain" description="VIT" evidence="3">
    <location>
        <begin position="28"/>
        <end position="157"/>
    </location>
</feature>
<feature type="domain" description="Ubiquitin-like" evidence="1">
    <location>
        <begin position="675"/>
        <end position="742"/>
    </location>
</feature>
<dbReference type="Proteomes" id="UP001295684">
    <property type="component" value="Unassembled WGS sequence"/>
</dbReference>
<evidence type="ECO:0000259" key="1">
    <source>
        <dbReference type="PROSITE" id="PS50053"/>
    </source>
</evidence>
<sequence>METFWEREQKQQNQKLLDQEEFDCRDDGIKHGLFDKTHQSEVPLFCVETKIKIHNNIAEIKFLQYYFNDKDEDIQAEYILPIDTSCIFTRFKAYVGDEVLKAHVQENKRIEDALNSAGYKKTNPSCSPFSRQKDIMSIQMGDLPPNSPVIISCVFHQVMVVEDISWRLHIPSIIHPKYFGDLTGAVKCGANLEEMIKNIDPEIKGEMQEKHVERISSLYSSNEHLWGLAIVIYSQSPITRIISPSHQIKASFLDEDNQVARVDLENPKTKDFFSRDFKLMYRNQDINIPSAIVQKKGDFYALMVCMLADCTHKKDWDETAVSICEEIDTNPDTKYKQKLENTDPPQYTFIIDCSDSMKVDNRIDIAKEALILYLRSLPCRCEFNVLCFGSNHSFLLSSYQPYSDESMEKAIRRVKKLSANMGTTEFYSCLKALFSNEDPRSLQNNVILLTDGCVSDLDECIEIVQENSANFTLNTFGIGSRVNPRSLVSLSKAGNGEHYIIDNACTSLKKDIINCLSSSLCDEINILRKDIAVSGNKIFEYPPLDEIETTMAHGSQFTYFCIIDTKGKDFRGSISFDVQEKKDEEIEDILLDLQEDVKHIPGDSIFKMFCDTYIRENSKYELTRKDIISISLRFQVISEYTSLILIGPDMRVRKVLKDGNSSSGSPHASLKNSKITVFAEIPRGLTISMDCYEDTLIEHLWRYLDFQEGITPDSYQLSYEGLLLQERRSLADYGIQDGALLYCDIKPLEEIYPIVVDESISEITLDELLEMQSYDGSWEVGMFDLADYNWDLLRRKLPIQIRDTITEPNLVKIGLTIVGLQTLTKFFPSHSSLKLITQKSTALLHSASHTNLSPKSLSSFLYWA</sequence>
<protein>
    <submittedName>
        <fullName evidence="4">Uncharacterized protein</fullName>
    </submittedName>
</protein>
<organism evidence="4 5">
    <name type="scientific">Euplotes crassus</name>
    <dbReference type="NCBI Taxonomy" id="5936"/>
    <lineage>
        <taxon>Eukaryota</taxon>
        <taxon>Sar</taxon>
        <taxon>Alveolata</taxon>
        <taxon>Ciliophora</taxon>
        <taxon>Intramacronucleata</taxon>
        <taxon>Spirotrichea</taxon>
        <taxon>Hypotrichia</taxon>
        <taxon>Euplotida</taxon>
        <taxon>Euplotidae</taxon>
        <taxon>Moneuplotes</taxon>
    </lineage>
</organism>
<evidence type="ECO:0000313" key="5">
    <source>
        <dbReference type="Proteomes" id="UP001295684"/>
    </source>
</evidence>
<evidence type="ECO:0000259" key="2">
    <source>
        <dbReference type="PROSITE" id="PS50234"/>
    </source>
</evidence>
<accession>A0AAD1Y8U4</accession>
<dbReference type="Pfam" id="PF00240">
    <property type="entry name" value="ubiquitin"/>
    <property type="match status" value="1"/>
</dbReference>
<feature type="domain" description="VWFA" evidence="2">
    <location>
        <begin position="346"/>
        <end position="516"/>
    </location>
</feature>
<dbReference type="AlphaFoldDB" id="A0AAD1Y8U4"/>
<dbReference type="PROSITE" id="PS50053">
    <property type="entry name" value="UBIQUITIN_2"/>
    <property type="match status" value="1"/>
</dbReference>
<dbReference type="InterPro" id="IPR036465">
    <property type="entry name" value="vWFA_dom_sf"/>
</dbReference>
<keyword evidence="5" id="KW-1185">Reference proteome</keyword>
<comment type="caution">
    <text evidence="4">The sequence shown here is derived from an EMBL/GenBank/DDBJ whole genome shotgun (WGS) entry which is preliminary data.</text>
</comment>
<dbReference type="Gene3D" id="3.40.50.410">
    <property type="entry name" value="von Willebrand factor, type A domain"/>
    <property type="match status" value="1"/>
</dbReference>
<dbReference type="SUPFAM" id="SSF53300">
    <property type="entry name" value="vWA-like"/>
    <property type="match status" value="1"/>
</dbReference>
<dbReference type="PANTHER" id="PTHR45737">
    <property type="entry name" value="VON WILLEBRAND FACTOR A DOMAIN-CONTAINING PROTEIN 5A"/>
    <property type="match status" value="1"/>
</dbReference>
<dbReference type="PROSITE" id="PS50234">
    <property type="entry name" value="VWFA"/>
    <property type="match status" value="1"/>
</dbReference>
<dbReference type="Pfam" id="PF13768">
    <property type="entry name" value="VWA_3"/>
    <property type="match status" value="1"/>
</dbReference>
<dbReference type="InterPro" id="IPR002035">
    <property type="entry name" value="VWF_A"/>
</dbReference>
<proteinExistence type="predicted"/>
<dbReference type="SUPFAM" id="SSF54236">
    <property type="entry name" value="Ubiquitin-like"/>
    <property type="match status" value="1"/>
</dbReference>